<dbReference type="Gene3D" id="3.30.590.10">
    <property type="entry name" value="Glutamine synthetase/guanido kinase, catalytic domain"/>
    <property type="match status" value="1"/>
</dbReference>
<name>A0AA35WRP1_GEOBA</name>
<evidence type="ECO:0000256" key="3">
    <source>
        <dbReference type="ARBA" id="ARBA00022842"/>
    </source>
</evidence>
<evidence type="ECO:0000313" key="7">
    <source>
        <dbReference type="EMBL" id="CAI8023937.1"/>
    </source>
</evidence>
<reference evidence="7" key="1">
    <citation type="submission" date="2023-03" db="EMBL/GenBank/DDBJ databases">
        <authorList>
            <person name="Steffen K."/>
            <person name="Cardenas P."/>
        </authorList>
    </citation>
    <scope>NUCLEOTIDE SEQUENCE</scope>
</reference>
<feature type="domain" description="GS catalytic" evidence="6">
    <location>
        <begin position="1"/>
        <end position="54"/>
    </location>
</feature>
<dbReference type="PROSITE" id="PS51987">
    <property type="entry name" value="GS_CATALYTIC"/>
    <property type="match status" value="1"/>
</dbReference>
<evidence type="ECO:0000256" key="4">
    <source>
        <dbReference type="PROSITE-ProRule" id="PRU01331"/>
    </source>
</evidence>
<evidence type="ECO:0000256" key="5">
    <source>
        <dbReference type="RuleBase" id="RU000384"/>
    </source>
</evidence>
<dbReference type="GO" id="GO:0004356">
    <property type="term" value="F:glutamine synthetase activity"/>
    <property type="evidence" value="ECO:0007669"/>
    <property type="project" value="InterPro"/>
</dbReference>
<sequence>MIYKYLVKNVAARHGKTATFMPKPLFDDNGTGMHTHQSIWKDGTTSSTATVMPI</sequence>
<dbReference type="SUPFAM" id="SSF55931">
    <property type="entry name" value="Glutamine synthetase/guanido kinase"/>
    <property type="match status" value="1"/>
</dbReference>
<dbReference type="AlphaFoldDB" id="A0AA35WRP1"/>
<keyword evidence="3" id="KW-0460">Magnesium</keyword>
<proteinExistence type="inferred from homology"/>
<dbReference type="PANTHER" id="PTHR43785">
    <property type="entry name" value="GAMMA-GLUTAMYLPUTRESCINE SYNTHETASE"/>
    <property type="match status" value="1"/>
</dbReference>
<dbReference type="InterPro" id="IPR008146">
    <property type="entry name" value="Gln_synth_cat_dom"/>
</dbReference>
<comment type="similarity">
    <text evidence="4 5">Belongs to the glutamine synthetase family.</text>
</comment>
<evidence type="ECO:0000256" key="1">
    <source>
        <dbReference type="ARBA" id="ARBA00001946"/>
    </source>
</evidence>
<comment type="cofactor">
    <cofactor evidence="1">
        <name>Mg(2+)</name>
        <dbReference type="ChEBI" id="CHEBI:18420"/>
    </cofactor>
</comment>
<dbReference type="InterPro" id="IPR014746">
    <property type="entry name" value="Gln_synth/guanido_kin_cat_dom"/>
</dbReference>
<comment type="caution">
    <text evidence="7">The sequence shown here is derived from an EMBL/GenBank/DDBJ whole genome shotgun (WGS) entry which is preliminary data.</text>
</comment>
<keyword evidence="2" id="KW-0436">Ligase</keyword>
<dbReference type="PANTHER" id="PTHR43785:SF12">
    <property type="entry name" value="TYPE-1 GLUTAMINE SYNTHETASE 2"/>
    <property type="match status" value="1"/>
</dbReference>
<dbReference type="Proteomes" id="UP001174909">
    <property type="component" value="Unassembled WGS sequence"/>
</dbReference>
<evidence type="ECO:0000259" key="6">
    <source>
        <dbReference type="PROSITE" id="PS51987"/>
    </source>
</evidence>
<organism evidence="7 8">
    <name type="scientific">Geodia barretti</name>
    <name type="common">Barrett's horny sponge</name>
    <dbReference type="NCBI Taxonomy" id="519541"/>
    <lineage>
        <taxon>Eukaryota</taxon>
        <taxon>Metazoa</taxon>
        <taxon>Porifera</taxon>
        <taxon>Demospongiae</taxon>
        <taxon>Heteroscleromorpha</taxon>
        <taxon>Tetractinellida</taxon>
        <taxon>Astrophorina</taxon>
        <taxon>Geodiidae</taxon>
        <taxon>Geodia</taxon>
    </lineage>
</organism>
<dbReference type="EMBL" id="CASHTH010002045">
    <property type="protein sequence ID" value="CAI8023937.1"/>
    <property type="molecule type" value="Genomic_DNA"/>
</dbReference>
<protein>
    <submittedName>
        <fullName evidence="7">Glutamine synthetase</fullName>
    </submittedName>
</protein>
<dbReference type="InterPro" id="IPR027303">
    <property type="entry name" value="Gln_synth_gly_rich_site"/>
</dbReference>
<dbReference type="PROSITE" id="PS00181">
    <property type="entry name" value="GLNA_ATP"/>
    <property type="match status" value="1"/>
</dbReference>
<accession>A0AA35WRP1</accession>
<evidence type="ECO:0000313" key="8">
    <source>
        <dbReference type="Proteomes" id="UP001174909"/>
    </source>
</evidence>
<gene>
    <name evidence="7" type="ORF">GBAR_LOCUS13959</name>
</gene>
<evidence type="ECO:0000256" key="2">
    <source>
        <dbReference type="ARBA" id="ARBA00022598"/>
    </source>
</evidence>
<dbReference type="Pfam" id="PF00120">
    <property type="entry name" value="Gln-synt_C"/>
    <property type="match status" value="1"/>
</dbReference>
<keyword evidence="8" id="KW-1185">Reference proteome</keyword>